<dbReference type="Gene3D" id="3.30.110.90">
    <property type="entry name" value="Amidohydrolase"/>
    <property type="match status" value="1"/>
</dbReference>
<name>A0A165AEP4_9AGAM</name>
<dbReference type="InterPro" id="IPR032466">
    <property type="entry name" value="Metal_Hydrolase"/>
</dbReference>
<dbReference type="GO" id="GO:0016810">
    <property type="term" value="F:hydrolase activity, acting on carbon-nitrogen (but not peptide) bonds"/>
    <property type="evidence" value="ECO:0007669"/>
    <property type="project" value="InterPro"/>
</dbReference>
<dbReference type="OrthoDB" id="194468at2759"/>
<dbReference type="Gene3D" id="3.40.50.10910">
    <property type="entry name" value="Amidohydrolase"/>
    <property type="match status" value="1"/>
</dbReference>
<feature type="transmembrane region" description="Helical" evidence="1">
    <location>
        <begin position="21"/>
        <end position="43"/>
    </location>
</feature>
<dbReference type="Gene3D" id="1.20.58.520">
    <property type="entry name" value="Amidohydrolase"/>
    <property type="match status" value="1"/>
</dbReference>
<evidence type="ECO:0000256" key="1">
    <source>
        <dbReference type="SAM" id="Phobius"/>
    </source>
</evidence>
<gene>
    <name evidence="3" type="ORF">SISNIDRAFT_471999</name>
</gene>
<sequence length="1288" mass="141882">MEKFNTLYGPSRRRALPTSKTKHILIGFIAATIIWNTLGTRWLNLSFWNSKAIVNVQRPSAFNADPADQWKDNVWPLRPLEPWDISTDFAYPRSLEYDVTEGTWLRLDVHPITGEIVFDIIGDIYCLPSSTKDFQHAHPILLGVPHDSDPHFSPNGDRLVFRSDAGLGVENIWVIPWKGCSAMSLRPTDRNPGAASLSSELHRSLALQKEDEAILASGVAETVERKTRRLLREGRLNAQRVTNETYRWVSEPRFHPSGEKIIATKWYFTTRSLGGGEGWEYRVPSVEEIESSSTPQISPGAGKRLVGRTLPQGWSPEEYGEQQIGPEQFIWGSNTTLIYAKNVVDESGGTFAYSGDVHSGIYAIFSRNLTSGVQNVLVGSSTGGASRPQVSRDGKTLAFVRRVLDHEALVLKDLASGTITHVWDGLTYDLQAIFAPMGTYPSFAFTPSDDAIIIWAAGHIYSVPLKLDFRGERVGAGPPKRLNFQARIEKRLANTLKAEVNLTALETAPTQRLHAFQELQVNHEGSKVTFNAAGVTYVQTIGKAKPLRVATLDSTTPYYYPSFIPDTPDFVVHSRWSDQNLTTFEIADLESAVAHDVSIGLPWGRYLAPTISGGKSQARKIAFVRTAGDLLTGNVVATSGVGLYLADVELPESGDKSTEIELKNLKHIPSEIYPGIPLKLRFLDFDKLLVQDDSRVFTIDLTKTDNNGKPDHQYFARGYSSSEIVAATSAEDFEAVAFVDFMHVYLADAKNVSPSKPVWSRPGNATAGLARLSLDGGHDVSFSADGKKLFWLLGPYLHSLEISKISKCDSFIANDTMFFGYECTTSLLEVQEIKVEYETDVERLKHEARGASGCLLGDTACLESSDVYVITNATLLTMAKGYLNGDYIVDGAVVIKGGVIDQVGPAVTIDIPKGSTIFDAEGGYVIPGLIDVHAHWGGMSTSHPARSWEMEAFLAYGVTTLHNPSSDNVLGYTERGRVERGLMHGSRIFHTGVVIYGGGYLGLHSDIVNLQDAYATLTRIKAEGGPASFSYKNYNLPSRSSRQRLITAARNLSMIAVPEGGMNYDWDLTYIIDGMATIEHALPIPQLYDDVLTLYAESGTGASPTHLVNYGGAWGEQLLWARNPPAYDQKHRLRNYVRHDMLERLSETTFRPKDSFQLYNTSASINKLVQRGLRAHIGAHGEPPIGYNYHGEMWLFQLGGMDSYKILQCATSFAAETLGLDSSVGSLKRGKLADIVVYPPGANLLANLTNVSQDPRLVIRGGRVWEAATMDQVWPTKVKRPLGPPLNP</sequence>
<dbReference type="PANTHER" id="PTHR43135">
    <property type="entry name" value="ALPHA-D-RIBOSE 1-METHYLPHOSPHONATE 5-TRIPHOSPHATE DIPHOSPHATASE"/>
    <property type="match status" value="1"/>
</dbReference>
<dbReference type="SUPFAM" id="SSF82171">
    <property type="entry name" value="DPP6 N-terminal domain-like"/>
    <property type="match status" value="1"/>
</dbReference>
<reference evidence="3 4" key="1">
    <citation type="journal article" date="2016" name="Mol. Biol. Evol.">
        <title>Comparative Genomics of Early-Diverging Mushroom-Forming Fungi Provides Insights into the Origins of Lignocellulose Decay Capabilities.</title>
        <authorList>
            <person name="Nagy L.G."/>
            <person name="Riley R."/>
            <person name="Tritt A."/>
            <person name="Adam C."/>
            <person name="Daum C."/>
            <person name="Floudas D."/>
            <person name="Sun H."/>
            <person name="Yadav J.S."/>
            <person name="Pangilinan J."/>
            <person name="Larsson K.H."/>
            <person name="Matsuura K."/>
            <person name="Barry K."/>
            <person name="Labutti K."/>
            <person name="Kuo R."/>
            <person name="Ohm R.A."/>
            <person name="Bhattacharya S.S."/>
            <person name="Shirouzu T."/>
            <person name="Yoshinaga Y."/>
            <person name="Martin F.M."/>
            <person name="Grigoriev I.V."/>
            <person name="Hibbett D.S."/>
        </authorList>
    </citation>
    <scope>NUCLEOTIDE SEQUENCE [LARGE SCALE GENOMIC DNA]</scope>
    <source>
        <strain evidence="3 4">HHB9708</strain>
    </source>
</reference>
<dbReference type="Proteomes" id="UP000076722">
    <property type="component" value="Unassembled WGS sequence"/>
</dbReference>
<dbReference type="SUPFAM" id="SSF51338">
    <property type="entry name" value="Composite domain of metallo-dependent hydrolases"/>
    <property type="match status" value="1"/>
</dbReference>
<accession>A0A165AEP4</accession>
<keyword evidence="3" id="KW-0378">Hydrolase</keyword>
<dbReference type="Pfam" id="PF01979">
    <property type="entry name" value="Amidohydro_1"/>
    <property type="match status" value="1"/>
</dbReference>
<protein>
    <submittedName>
        <fullName evidence="3">Composite domain of metallo-dependent hydrolase</fullName>
    </submittedName>
</protein>
<dbReference type="Pfam" id="PF07676">
    <property type="entry name" value="PD40"/>
    <property type="match status" value="1"/>
</dbReference>
<keyword evidence="1" id="KW-0812">Transmembrane</keyword>
<dbReference type="InterPro" id="IPR011042">
    <property type="entry name" value="6-blade_b-propeller_TolB-like"/>
</dbReference>
<dbReference type="Gene3D" id="2.120.10.30">
    <property type="entry name" value="TolB, C-terminal domain"/>
    <property type="match status" value="2"/>
</dbReference>
<dbReference type="InterPro" id="IPR051781">
    <property type="entry name" value="Metallo-dep_Hydrolase"/>
</dbReference>
<evidence type="ECO:0000313" key="4">
    <source>
        <dbReference type="Proteomes" id="UP000076722"/>
    </source>
</evidence>
<dbReference type="EMBL" id="KV419394">
    <property type="protein sequence ID" value="KZS98886.1"/>
    <property type="molecule type" value="Genomic_DNA"/>
</dbReference>
<evidence type="ECO:0000259" key="2">
    <source>
        <dbReference type="Pfam" id="PF01979"/>
    </source>
</evidence>
<dbReference type="STRING" id="1314777.A0A165AEP4"/>
<keyword evidence="4" id="KW-1185">Reference proteome</keyword>
<dbReference type="SUPFAM" id="SSF51556">
    <property type="entry name" value="Metallo-dependent hydrolases"/>
    <property type="match status" value="1"/>
</dbReference>
<evidence type="ECO:0000313" key="3">
    <source>
        <dbReference type="EMBL" id="KZS98886.1"/>
    </source>
</evidence>
<feature type="domain" description="Amidohydrolase-related" evidence="2">
    <location>
        <begin position="1166"/>
        <end position="1263"/>
    </location>
</feature>
<proteinExistence type="predicted"/>
<keyword evidence="1" id="KW-1133">Transmembrane helix</keyword>
<dbReference type="InterPro" id="IPR011059">
    <property type="entry name" value="Metal-dep_hydrolase_composite"/>
</dbReference>
<dbReference type="PANTHER" id="PTHR43135:SF3">
    <property type="entry name" value="ALPHA-D-RIBOSE 1-METHYLPHOSPHONATE 5-TRIPHOSPHATE DIPHOSPHATASE"/>
    <property type="match status" value="1"/>
</dbReference>
<keyword evidence="1" id="KW-0472">Membrane</keyword>
<organism evidence="3 4">
    <name type="scientific">Sistotremastrum niveocremeum HHB9708</name>
    <dbReference type="NCBI Taxonomy" id="1314777"/>
    <lineage>
        <taxon>Eukaryota</taxon>
        <taxon>Fungi</taxon>
        <taxon>Dikarya</taxon>
        <taxon>Basidiomycota</taxon>
        <taxon>Agaricomycotina</taxon>
        <taxon>Agaricomycetes</taxon>
        <taxon>Sistotremastrales</taxon>
        <taxon>Sistotremastraceae</taxon>
        <taxon>Sertulicium</taxon>
        <taxon>Sertulicium niveocremeum</taxon>
    </lineage>
</organism>
<dbReference type="Gene3D" id="2.30.40.10">
    <property type="entry name" value="Urease, subunit C, domain 1"/>
    <property type="match status" value="1"/>
</dbReference>
<dbReference type="InterPro" id="IPR011659">
    <property type="entry name" value="WD40"/>
</dbReference>
<dbReference type="InterPro" id="IPR006680">
    <property type="entry name" value="Amidohydro-rel"/>
</dbReference>